<name>A0A248VEW6_9BURK</name>
<sequence>MKVLWILDAFWSGLSLRSKTILCLGLVGLVLGMPTNELGWVWRWTRQIFQMQNCMDDFTNPVMSAVESGDQKALERAVGADKPQQLRTCGSNAIQHPEGTVSFLLDEYRRRPAEAEHR</sequence>
<dbReference type="EMBL" id="CP022989">
    <property type="protein sequence ID" value="ASV97587.1"/>
    <property type="molecule type" value="Genomic_DNA"/>
</dbReference>
<evidence type="ECO:0000313" key="2">
    <source>
        <dbReference type="Proteomes" id="UP000215158"/>
    </source>
</evidence>
<accession>A0A248VEW6</accession>
<organism evidence="1 2">
    <name type="scientific">Paraburkholderia aromaticivorans</name>
    <dbReference type="NCBI Taxonomy" id="2026199"/>
    <lineage>
        <taxon>Bacteria</taxon>
        <taxon>Pseudomonadati</taxon>
        <taxon>Pseudomonadota</taxon>
        <taxon>Betaproteobacteria</taxon>
        <taxon>Burkholderiales</taxon>
        <taxon>Burkholderiaceae</taxon>
        <taxon>Paraburkholderia</taxon>
    </lineage>
</organism>
<dbReference type="Proteomes" id="UP000215158">
    <property type="component" value="Chromosome 1"/>
</dbReference>
<gene>
    <name evidence="1" type="ORF">CJU94_05060</name>
</gene>
<keyword evidence="2" id="KW-1185">Reference proteome</keyword>
<dbReference type="AlphaFoldDB" id="A0A248VEW6"/>
<evidence type="ECO:0000313" key="1">
    <source>
        <dbReference type="EMBL" id="ASV97587.1"/>
    </source>
</evidence>
<reference evidence="1 2" key="1">
    <citation type="submission" date="2017-08" db="EMBL/GenBank/DDBJ databases">
        <title>Identification and genetic characteristics of simultaneous BTEX- and naphthalene-degrading Paraburkholderia sp. BN5 isolated from petroleum-contaminated soil.</title>
        <authorList>
            <person name="Lee Y."/>
            <person name="Jeon C.O."/>
        </authorList>
    </citation>
    <scope>NUCLEOTIDE SEQUENCE [LARGE SCALE GENOMIC DNA]</scope>
    <source>
        <strain evidence="1 2">BN5</strain>
    </source>
</reference>
<dbReference type="KEGG" id="parb:CJU94_05060"/>
<protein>
    <submittedName>
        <fullName evidence="1">Uncharacterized protein</fullName>
    </submittedName>
</protein>
<proteinExistence type="predicted"/>